<protein>
    <submittedName>
        <fullName evidence="2">Uncharacterized protein</fullName>
    </submittedName>
</protein>
<keyword evidence="3" id="KW-1185">Reference proteome</keyword>
<evidence type="ECO:0000313" key="3">
    <source>
        <dbReference type="Proteomes" id="UP001377337"/>
    </source>
</evidence>
<keyword evidence="1" id="KW-0812">Transmembrane</keyword>
<sequence>MKFLKKLKKIMTEIKTVLFALFMVLLLMISIVLIDFYQGYSWSMVIKTFSYELKTSSMNDLFSLLIFALMIVIYLYITSIKNGKKKQKTAAKGGKNP</sequence>
<dbReference type="Proteomes" id="UP001377337">
    <property type="component" value="Chromosome"/>
</dbReference>
<dbReference type="Pfam" id="PF26310">
    <property type="entry name" value="YczF"/>
    <property type="match status" value="1"/>
</dbReference>
<gene>
    <name evidence="2" type="ORF">WCV65_04830</name>
</gene>
<keyword evidence="1" id="KW-1133">Transmembrane helix</keyword>
<name>A0ABZ2NJE4_9BACI</name>
<evidence type="ECO:0000313" key="2">
    <source>
        <dbReference type="EMBL" id="WXB97806.1"/>
    </source>
</evidence>
<dbReference type="EMBL" id="CP147407">
    <property type="protein sequence ID" value="WXB97806.1"/>
    <property type="molecule type" value="Genomic_DNA"/>
</dbReference>
<feature type="transmembrane region" description="Helical" evidence="1">
    <location>
        <begin position="57"/>
        <end position="77"/>
    </location>
</feature>
<dbReference type="InterPro" id="IPR058725">
    <property type="entry name" value="YczF"/>
</dbReference>
<evidence type="ECO:0000256" key="1">
    <source>
        <dbReference type="SAM" id="Phobius"/>
    </source>
</evidence>
<organism evidence="2 3">
    <name type="scientific">Metabacillus sediminis</name>
    <dbReference type="NCBI Taxonomy" id="3117746"/>
    <lineage>
        <taxon>Bacteria</taxon>
        <taxon>Bacillati</taxon>
        <taxon>Bacillota</taxon>
        <taxon>Bacilli</taxon>
        <taxon>Bacillales</taxon>
        <taxon>Bacillaceae</taxon>
        <taxon>Metabacillus</taxon>
    </lineage>
</organism>
<reference evidence="2 3" key="1">
    <citation type="submission" date="2024-02" db="EMBL/GenBank/DDBJ databases">
        <title>Seven novel Bacillus-like species.</title>
        <authorList>
            <person name="Liu G."/>
        </authorList>
    </citation>
    <scope>NUCLEOTIDE SEQUENCE [LARGE SCALE GENOMIC DNA]</scope>
    <source>
        <strain evidence="2 3">FJAT-52054</strain>
    </source>
</reference>
<proteinExistence type="predicted"/>
<keyword evidence="1" id="KW-0472">Membrane</keyword>
<dbReference type="RefSeq" id="WP_338780481.1">
    <property type="nucleotide sequence ID" value="NZ_CP147407.1"/>
</dbReference>
<feature type="transmembrane region" description="Helical" evidence="1">
    <location>
        <begin position="16"/>
        <end position="37"/>
    </location>
</feature>
<accession>A0ABZ2NJE4</accession>